<dbReference type="InterPro" id="IPR036390">
    <property type="entry name" value="WH_DNA-bd_sf"/>
</dbReference>
<dbReference type="EMBL" id="CP065989">
    <property type="protein sequence ID" value="QQB15943.1"/>
    <property type="molecule type" value="Genomic_DNA"/>
</dbReference>
<dbReference type="CDD" id="cd07377">
    <property type="entry name" value="WHTH_GntR"/>
    <property type="match status" value="1"/>
</dbReference>
<proteinExistence type="predicted"/>
<dbReference type="SUPFAM" id="SSF48008">
    <property type="entry name" value="GntR ligand-binding domain-like"/>
    <property type="match status" value="1"/>
</dbReference>
<accession>A0A7T4A2B6</accession>
<dbReference type="GO" id="GO:0003700">
    <property type="term" value="F:DNA-binding transcription factor activity"/>
    <property type="evidence" value="ECO:0007669"/>
    <property type="project" value="InterPro"/>
</dbReference>
<evidence type="ECO:0000313" key="6">
    <source>
        <dbReference type="EMBL" id="QQB15943.1"/>
    </source>
</evidence>
<feature type="region of interest" description="Disordered" evidence="4">
    <location>
        <begin position="1"/>
        <end position="40"/>
    </location>
</feature>
<feature type="domain" description="HTH gntR-type" evidence="5">
    <location>
        <begin position="45"/>
        <end position="117"/>
    </location>
</feature>
<dbReference type="InterPro" id="IPR000524">
    <property type="entry name" value="Tscrpt_reg_HTH_GntR"/>
</dbReference>
<evidence type="ECO:0000256" key="4">
    <source>
        <dbReference type="SAM" id="MobiDB-lite"/>
    </source>
</evidence>
<name>A0A7T4A2B6_9MICO</name>
<dbReference type="SMART" id="SM00345">
    <property type="entry name" value="HTH_GNTR"/>
    <property type="match status" value="1"/>
</dbReference>
<keyword evidence="1" id="KW-0805">Transcription regulation</keyword>
<gene>
    <name evidence="6" type="ORF">I6H47_01680</name>
</gene>
<dbReference type="SUPFAM" id="SSF46785">
    <property type="entry name" value="Winged helix' DNA-binding domain"/>
    <property type="match status" value="1"/>
</dbReference>
<dbReference type="AlphaFoldDB" id="A0A7T4A2B6"/>
<dbReference type="InterPro" id="IPR036388">
    <property type="entry name" value="WH-like_DNA-bd_sf"/>
</dbReference>
<dbReference type="Gene3D" id="1.20.120.530">
    <property type="entry name" value="GntR ligand-binding domain-like"/>
    <property type="match status" value="1"/>
</dbReference>
<dbReference type="PANTHER" id="PTHR43537">
    <property type="entry name" value="TRANSCRIPTIONAL REGULATOR, GNTR FAMILY"/>
    <property type="match status" value="1"/>
</dbReference>
<dbReference type="InterPro" id="IPR011711">
    <property type="entry name" value="GntR_C"/>
</dbReference>
<keyword evidence="3" id="KW-0804">Transcription</keyword>
<keyword evidence="2" id="KW-0238">DNA-binding</keyword>
<dbReference type="InterPro" id="IPR008920">
    <property type="entry name" value="TF_FadR/GntR_C"/>
</dbReference>
<feature type="compositionally biased region" description="Low complexity" evidence="4">
    <location>
        <begin position="1"/>
        <end position="18"/>
    </location>
</feature>
<dbReference type="SMART" id="SM00895">
    <property type="entry name" value="FCD"/>
    <property type="match status" value="1"/>
</dbReference>
<dbReference type="PROSITE" id="PS50949">
    <property type="entry name" value="HTH_GNTR"/>
    <property type="match status" value="1"/>
</dbReference>
<dbReference type="Gene3D" id="1.10.10.10">
    <property type="entry name" value="Winged helix-like DNA-binding domain superfamily/Winged helix DNA-binding domain"/>
    <property type="match status" value="1"/>
</dbReference>
<evidence type="ECO:0000256" key="3">
    <source>
        <dbReference type="ARBA" id="ARBA00023163"/>
    </source>
</evidence>
<reference evidence="6 7" key="1">
    <citation type="submission" date="2020-12" db="EMBL/GenBank/DDBJ databases">
        <title>FDA dAtabase for Regulatory Grade micrObial Sequences (FDA-ARGOS): Supporting development and validation of Infectious Disease Dx tests.</title>
        <authorList>
            <person name="Sproer C."/>
            <person name="Gronow S."/>
            <person name="Severitt S."/>
            <person name="Schroder I."/>
            <person name="Tallon L."/>
            <person name="Sadzewicz L."/>
            <person name="Zhao X."/>
            <person name="Boylan J."/>
            <person name="Ott S."/>
            <person name="Bowen H."/>
            <person name="Vavikolanu K."/>
            <person name="Mehta A."/>
            <person name="Aluvathingal J."/>
            <person name="Nadendla S."/>
            <person name="Lowell S."/>
            <person name="Myers T."/>
            <person name="Yan Y."/>
            <person name="Sichtig H."/>
        </authorList>
    </citation>
    <scope>NUCLEOTIDE SEQUENCE [LARGE SCALE GENOMIC DNA]</scope>
    <source>
        <strain evidence="6 7">FDAARGOS_990</strain>
    </source>
</reference>
<organism evidence="6 7">
    <name type="scientific">Brevibacterium casei</name>
    <dbReference type="NCBI Taxonomy" id="33889"/>
    <lineage>
        <taxon>Bacteria</taxon>
        <taxon>Bacillati</taxon>
        <taxon>Actinomycetota</taxon>
        <taxon>Actinomycetes</taxon>
        <taxon>Micrococcales</taxon>
        <taxon>Brevibacteriaceae</taxon>
        <taxon>Brevibacterium</taxon>
    </lineage>
</organism>
<evidence type="ECO:0000256" key="2">
    <source>
        <dbReference type="ARBA" id="ARBA00023125"/>
    </source>
</evidence>
<dbReference type="PRINTS" id="PR00035">
    <property type="entry name" value="HTHGNTR"/>
</dbReference>
<sequence>MNGRSSASGDPAAGPASDRTPEPAPEPTPDSVAGPSPAWRPVVRPSTHELVIDAIEEQIMAGSLSVGDPLPAERELASQLGVSRASVREALRVLESLGVVRSSGGSGRGAGTFIASLPREALTRFLRLHVALTNFSVDEVIETRIQLERSSAALASAAADDDALARMNAPLAIMDTPGVSLEVFNDADTAFHVAIAQATGNQLFSDLTGAIRSSLRRPILAAFQAVDDPAALMDSLQEQHHAIMAAIVAHDAERAAQLTEEHILTAAAALPALADPRGSGT</sequence>
<dbReference type="Pfam" id="PF07729">
    <property type="entry name" value="FCD"/>
    <property type="match status" value="1"/>
</dbReference>
<evidence type="ECO:0000256" key="1">
    <source>
        <dbReference type="ARBA" id="ARBA00023015"/>
    </source>
</evidence>
<dbReference type="GO" id="GO:0003677">
    <property type="term" value="F:DNA binding"/>
    <property type="evidence" value="ECO:0007669"/>
    <property type="project" value="UniProtKB-KW"/>
</dbReference>
<protein>
    <submittedName>
        <fullName evidence="6">FadR family transcriptional regulator</fullName>
    </submittedName>
</protein>
<evidence type="ECO:0000313" key="7">
    <source>
        <dbReference type="Proteomes" id="UP000595374"/>
    </source>
</evidence>
<dbReference type="Pfam" id="PF00392">
    <property type="entry name" value="GntR"/>
    <property type="match status" value="1"/>
</dbReference>
<evidence type="ECO:0000259" key="5">
    <source>
        <dbReference type="PROSITE" id="PS50949"/>
    </source>
</evidence>
<dbReference type="PANTHER" id="PTHR43537:SF5">
    <property type="entry name" value="UXU OPERON TRANSCRIPTIONAL REGULATOR"/>
    <property type="match status" value="1"/>
</dbReference>
<dbReference type="Proteomes" id="UP000595374">
    <property type="component" value="Chromosome"/>
</dbReference>